<gene>
    <name evidence="1" type="ORF">TGAM01_v211179</name>
</gene>
<proteinExistence type="predicted"/>
<dbReference type="GeneID" id="36348008"/>
<accession>A0A2P4Z6N1</accession>
<dbReference type="Proteomes" id="UP000054821">
    <property type="component" value="Unassembled WGS sequence"/>
</dbReference>
<evidence type="ECO:0000313" key="2">
    <source>
        <dbReference type="Proteomes" id="UP000054821"/>
    </source>
</evidence>
<reference evidence="1 2" key="1">
    <citation type="journal article" date="2016" name="Genome Announc.">
        <title>Draft Whole-Genome Sequence of Trichoderma gamsii T6085, a Promising Biocontrol Agent of Fusarium Head Blight on Wheat.</title>
        <authorList>
            <person name="Baroncelli R."/>
            <person name="Zapparata A."/>
            <person name="Piaggeschi G."/>
            <person name="Sarrocco S."/>
            <person name="Vannacci G."/>
        </authorList>
    </citation>
    <scope>NUCLEOTIDE SEQUENCE [LARGE SCALE GENOMIC DNA]</scope>
    <source>
        <strain evidence="1 2">T6085</strain>
    </source>
</reference>
<sequence length="47" mass="5710">MARRGIDCILMYISSCWRCLFYIIHISIVGYQNQITVSIEYLYREHH</sequence>
<name>A0A2P4Z6N1_9HYPO</name>
<protein>
    <submittedName>
        <fullName evidence="1">Uncharacterized protein</fullName>
    </submittedName>
</protein>
<comment type="caution">
    <text evidence="1">The sequence shown here is derived from an EMBL/GenBank/DDBJ whole genome shotgun (WGS) entry which is preliminary data.</text>
</comment>
<dbReference type="AlphaFoldDB" id="A0A2P4Z6N1"/>
<dbReference type="RefSeq" id="XP_024404236.1">
    <property type="nucleotide sequence ID" value="XM_024551020.1"/>
</dbReference>
<organism evidence="1 2">
    <name type="scientific">Trichoderma gamsii</name>
    <dbReference type="NCBI Taxonomy" id="398673"/>
    <lineage>
        <taxon>Eukaryota</taxon>
        <taxon>Fungi</taxon>
        <taxon>Dikarya</taxon>
        <taxon>Ascomycota</taxon>
        <taxon>Pezizomycotina</taxon>
        <taxon>Sordariomycetes</taxon>
        <taxon>Hypocreomycetidae</taxon>
        <taxon>Hypocreales</taxon>
        <taxon>Hypocreaceae</taxon>
        <taxon>Trichoderma</taxon>
    </lineage>
</organism>
<dbReference type="EMBL" id="JPDN02000165">
    <property type="protein sequence ID" value="PON19956.1"/>
    <property type="molecule type" value="Genomic_DNA"/>
</dbReference>
<keyword evidence="2" id="KW-1185">Reference proteome</keyword>
<evidence type="ECO:0000313" key="1">
    <source>
        <dbReference type="EMBL" id="PON19956.1"/>
    </source>
</evidence>